<dbReference type="KEGG" id="meg:DKB62_05715"/>
<dbReference type="Proteomes" id="UP000254337">
    <property type="component" value="Chromosome"/>
</dbReference>
<name>A0A346AZ09_9FIRM</name>
<dbReference type="SUPFAM" id="SSF53474">
    <property type="entry name" value="alpha/beta-Hydrolases"/>
    <property type="match status" value="1"/>
</dbReference>
<evidence type="ECO:0000313" key="2">
    <source>
        <dbReference type="EMBL" id="AXL21102.1"/>
    </source>
</evidence>
<proteinExistence type="predicted"/>
<accession>A0A346AZ09</accession>
<organism evidence="2 3">
    <name type="scientific">Megasphaera stantonii</name>
    <dbReference type="NCBI Taxonomy" id="2144175"/>
    <lineage>
        <taxon>Bacteria</taxon>
        <taxon>Bacillati</taxon>
        <taxon>Bacillota</taxon>
        <taxon>Negativicutes</taxon>
        <taxon>Veillonellales</taxon>
        <taxon>Veillonellaceae</taxon>
        <taxon>Megasphaera</taxon>
    </lineage>
</organism>
<reference evidence="2 3" key="1">
    <citation type="submission" date="2018-05" db="EMBL/GenBank/DDBJ databases">
        <title>Complete genome sequence of Megasphaera sp. AJH120T, isolated from the ceca of a chicken.</title>
        <authorList>
            <person name="Maki J."/>
            <person name="Looft T."/>
        </authorList>
    </citation>
    <scope>NUCLEOTIDE SEQUENCE [LARGE SCALE GENOMIC DNA]</scope>
    <source>
        <strain evidence="2 3">AJH120</strain>
    </source>
</reference>
<dbReference type="EMBL" id="CP029462">
    <property type="protein sequence ID" value="AXL21102.1"/>
    <property type="molecule type" value="Genomic_DNA"/>
</dbReference>
<evidence type="ECO:0000313" key="3">
    <source>
        <dbReference type="Proteomes" id="UP000254337"/>
    </source>
</evidence>
<dbReference type="InterPro" id="IPR000073">
    <property type="entry name" value="AB_hydrolase_1"/>
</dbReference>
<protein>
    <recommendedName>
        <fullName evidence="1">AB hydrolase-1 domain-containing protein</fullName>
    </recommendedName>
</protein>
<dbReference type="OrthoDB" id="53505at2"/>
<dbReference type="InterPro" id="IPR029058">
    <property type="entry name" value="AB_hydrolase_fold"/>
</dbReference>
<gene>
    <name evidence="2" type="ORF">DKB62_05715</name>
</gene>
<dbReference type="Pfam" id="PF12697">
    <property type="entry name" value="Abhydrolase_6"/>
    <property type="match status" value="1"/>
</dbReference>
<dbReference type="AlphaFoldDB" id="A0A346AZ09"/>
<keyword evidence="3" id="KW-1185">Reference proteome</keyword>
<dbReference type="RefSeq" id="WP_107196164.1">
    <property type="nucleotide sequence ID" value="NZ_CP029462.1"/>
</dbReference>
<dbReference type="PANTHER" id="PTHR12277">
    <property type="entry name" value="ALPHA/BETA HYDROLASE DOMAIN-CONTAINING PROTEIN"/>
    <property type="match status" value="1"/>
</dbReference>
<feature type="domain" description="AB hydrolase-1" evidence="1">
    <location>
        <begin position="56"/>
        <end position="198"/>
    </location>
</feature>
<sequence length="286" mass="31288">MTLHLEYMYQDPLCRPGEIPPALEGLSILSGGGDAHIYGTVMTPGRPPGERRPCAILLHGYPGYTSLFDIGQGLRRMGAVAVNISYRGCWGSEGQYTLSGIIEDAVAAAEWARTTETASTYGIDTGKMFFIGHSMGGFAAVNAMRRLPWICGAAVMAPYDFPSLFERGDEESLKELLIQGADVLRLSSMKDLYEDAQYCLHAEFGLRHAAEDLKDRNLYFIGAAKDDVAPAADMIGPLWRQLQLHETSAVQQFDMVEADHAFDETRLTVGAMIGQWMQAVLDAATP</sequence>
<evidence type="ECO:0000259" key="1">
    <source>
        <dbReference type="Pfam" id="PF12697"/>
    </source>
</evidence>
<dbReference type="Gene3D" id="3.40.50.1820">
    <property type="entry name" value="alpha/beta hydrolase"/>
    <property type="match status" value="1"/>
</dbReference>